<dbReference type="EMBL" id="JALJOR010000002">
    <property type="protein sequence ID" value="KAK9824652.1"/>
    <property type="molecule type" value="Genomic_DNA"/>
</dbReference>
<gene>
    <name evidence="2" type="ORF">WJX72_012070</name>
</gene>
<comment type="caution">
    <text evidence="2">The sequence shown here is derived from an EMBL/GenBank/DDBJ whole genome shotgun (WGS) entry which is preliminary data.</text>
</comment>
<name>A0AAW1QT60_9CHLO</name>
<feature type="compositionally biased region" description="Polar residues" evidence="1">
    <location>
        <begin position="63"/>
        <end position="75"/>
    </location>
</feature>
<dbReference type="AlphaFoldDB" id="A0AAW1QT60"/>
<keyword evidence="3" id="KW-1185">Reference proteome</keyword>
<accession>A0AAW1QT60</accession>
<protein>
    <submittedName>
        <fullName evidence="2">Uncharacterized protein</fullName>
    </submittedName>
</protein>
<reference evidence="2 3" key="1">
    <citation type="journal article" date="2024" name="Nat. Commun.">
        <title>Phylogenomics reveals the evolutionary origins of lichenization in chlorophyte algae.</title>
        <authorList>
            <person name="Puginier C."/>
            <person name="Libourel C."/>
            <person name="Otte J."/>
            <person name="Skaloud P."/>
            <person name="Haon M."/>
            <person name="Grisel S."/>
            <person name="Petersen M."/>
            <person name="Berrin J.G."/>
            <person name="Delaux P.M."/>
            <person name="Dal Grande F."/>
            <person name="Keller J."/>
        </authorList>
    </citation>
    <scope>NUCLEOTIDE SEQUENCE [LARGE SCALE GENOMIC DNA]</scope>
    <source>
        <strain evidence="2 3">SAG 2043</strain>
    </source>
</reference>
<proteinExistence type="predicted"/>
<feature type="compositionally biased region" description="Polar residues" evidence="1">
    <location>
        <begin position="23"/>
        <end position="43"/>
    </location>
</feature>
<feature type="region of interest" description="Disordered" evidence="1">
    <location>
        <begin position="117"/>
        <end position="146"/>
    </location>
</feature>
<dbReference type="Proteomes" id="UP001489004">
    <property type="component" value="Unassembled WGS sequence"/>
</dbReference>
<feature type="region of interest" description="Disordered" evidence="1">
    <location>
        <begin position="1"/>
        <end position="81"/>
    </location>
</feature>
<sequence>MYDITGTGNGLQQNGRPQYDAQLRQSPSYNQYGSASQRGNQAQYEAHEAAGYVSDSATHDSRAYSNTSPTPSTKRSMPRADQEGNALLQSIRAEIAAMKRNLRVPGTNHPAALTRSTINGHSQMGGYTPSSRAQHLGRRSSTGSVLPSIAQKTKKMDNNWNSFLREPPQPKRAVYISRPRKEEAERVKRWELEQQAIAQRRRQEEMQRREAQTAQRKKQRELETLRRRQMIEEQAQRRVEDAKQREAAQAEINKFYADYRKTRKNSPPLFKKLEDDFRQQQEAEDLKKRRKYDEELGKVKLMTVSVMTGKLQVRTILGDQARVPVPSRFTNTAPADPAAYLATDPHDPDRPHYGYPYNMSVGRNQWNGLLRGIPRPSQPPQNQRAWGAGLGPDHTSKRYQNWLATVAGPAHTAPASRSTSVRRLKPSLPPQCLEVQSAGQVGLLNQ</sequence>
<evidence type="ECO:0000313" key="3">
    <source>
        <dbReference type="Proteomes" id="UP001489004"/>
    </source>
</evidence>
<evidence type="ECO:0000313" key="2">
    <source>
        <dbReference type="EMBL" id="KAK9824652.1"/>
    </source>
</evidence>
<feature type="compositionally biased region" description="Polar residues" evidence="1">
    <location>
        <begin position="128"/>
        <end position="145"/>
    </location>
</feature>
<organism evidence="2 3">
    <name type="scientific">[Myrmecia] bisecta</name>
    <dbReference type="NCBI Taxonomy" id="41462"/>
    <lineage>
        <taxon>Eukaryota</taxon>
        <taxon>Viridiplantae</taxon>
        <taxon>Chlorophyta</taxon>
        <taxon>core chlorophytes</taxon>
        <taxon>Trebouxiophyceae</taxon>
        <taxon>Trebouxiales</taxon>
        <taxon>Trebouxiaceae</taxon>
        <taxon>Myrmecia</taxon>
    </lineage>
</organism>
<evidence type="ECO:0000256" key="1">
    <source>
        <dbReference type="SAM" id="MobiDB-lite"/>
    </source>
</evidence>